<dbReference type="AlphaFoldDB" id="A0A0A9E7F2"/>
<dbReference type="EMBL" id="GBRH01201221">
    <property type="protein sequence ID" value="JAD96674.1"/>
    <property type="molecule type" value="Transcribed_RNA"/>
</dbReference>
<evidence type="ECO:0000313" key="1">
    <source>
        <dbReference type="EMBL" id="JAD96674.1"/>
    </source>
</evidence>
<name>A0A0A9E7F2_ARUDO</name>
<proteinExistence type="predicted"/>
<protein>
    <submittedName>
        <fullName evidence="1">Uncharacterized protein</fullName>
    </submittedName>
</protein>
<reference evidence="1" key="1">
    <citation type="submission" date="2014-09" db="EMBL/GenBank/DDBJ databases">
        <authorList>
            <person name="Magalhaes I.L.F."/>
            <person name="Oliveira U."/>
            <person name="Santos F.R."/>
            <person name="Vidigal T.H.D.A."/>
            <person name="Brescovit A.D."/>
            <person name="Santos A.J."/>
        </authorList>
    </citation>
    <scope>NUCLEOTIDE SEQUENCE</scope>
    <source>
        <tissue evidence="1">Shoot tissue taken approximately 20 cm above the soil surface</tissue>
    </source>
</reference>
<sequence length="37" mass="4594">MATIFHIKHYNQHFSMMEGKYWYCTASSIYFYRTCSF</sequence>
<reference evidence="1" key="2">
    <citation type="journal article" date="2015" name="Data Brief">
        <title>Shoot transcriptome of the giant reed, Arundo donax.</title>
        <authorList>
            <person name="Barrero R.A."/>
            <person name="Guerrero F.D."/>
            <person name="Moolhuijzen P."/>
            <person name="Goolsby J.A."/>
            <person name="Tidwell J."/>
            <person name="Bellgard S.E."/>
            <person name="Bellgard M.I."/>
        </authorList>
    </citation>
    <scope>NUCLEOTIDE SEQUENCE</scope>
    <source>
        <tissue evidence="1">Shoot tissue taken approximately 20 cm above the soil surface</tissue>
    </source>
</reference>
<accession>A0A0A9E7F2</accession>
<organism evidence="1">
    <name type="scientific">Arundo donax</name>
    <name type="common">Giant reed</name>
    <name type="synonym">Donax arundinaceus</name>
    <dbReference type="NCBI Taxonomy" id="35708"/>
    <lineage>
        <taxon>Eukaryota</taxon>
        <taxon>Viridiplantae</taxon>
        <taxon>Streptophyta</taxon>
        <taxon>Embryophyta</taxon>
        <taxon>Tracheophyta</taxon>
        <taxon>Spermatophyta</taxon>
        <taxon>Magnoliopsida</taxon>
        <taxon>Liliopsida</taxon>
        <taxon>Poales</taxon>
        <taxon>Poaceae</taxon>
        <taxon>PACMAD clade</taxon>
        <taxon>Arundinoideae</taxon>
        <taxon>Arundineae</taxon>
        <taxon>Arundo</taxon>
    </lineage>
</organism>